<evidence type="ECO:0000313" key="1">
    <source>
        <dbReference type="EMBL" id="CAG7731430.1"/>
    </source>
</evidence>
<dbReference type="AlphaFoldDB" id="A0A8J2K258"/>
<keyword evidence="2" id="KW-1185">Reference proteome</keyword>
<dbReference type="OrthoDB" id="6420171at2759"/>
<gene>
    <name evidence="1" type="ORF">AFUS01_LOCUS20020</name>
</gene>
<dbReference type="Proteomes" id="UP000708208">
    <property type="component" value="Unassembled WGS sequence"/>
</dbReference>
<comment type="caution">
    <text evidence="1">The sequence shown here is derived from an EMBL/GenBank/DDBJ whole genome shotgun (WGS) entry which is preliminary data.</text>
</comment>
<sequence length="128" mass="13645">VAVGTVNSIKCYQCGLYKSSVSSVTPCLNLTKEHLQECPTGSKFCTKHVAPAILVYGCEVPDHDCEEGTLGYFETFCCNEQNGCNGASSISGSKISQWIAMSIPLIVASHLSLGIFHPLNFHSSGSLV</sequence>
<dbReference type="EMBL" id="CAJVCH010212495">
    <property type="protein sequence ID" value="CAG7731430.1"/>
    <property type="molecule type" value="Genomic_DNA"/>
</dbReference>
<evidence type="ECO:0000313" key="2">
    <source>
        <dbReference type="Proteomes" id="UP000708208"/>
    </source>
</evidence>
<feature type="non-terminal residue" evidence="1">
    <location>
        <position position="128"/>
    </location>
</feature>
<name>A0A8J2K258_9HEXA</name>
<protein>
    <submittedName>
        <fullName evidence="1">Uncharacterized protein</fullName>
    </submittedName>
</protein>
<reference evidence="1" key="1">
    <citation type="submission" date="2021-06" db="EMBL/GenBank/DDBJ databases">
        <authorList>
            <person name="Hodson N. C."/>
            <person name="Mongue J. A."/>
            <person name="Jaron S. K."/>
        </authorList>
    </citation>
    <scope>NUCLEOTIDE SEQUENCE</scope>
</reference>
<proteinExistence type="predicted"/>
<accession>A0A8J2K258</accession>
<organism evidence="1 2">
    <name type="scientific">Allacma fusca</name>
    <dbReference type="NCBI Taxonomy" id="39272"/>
    <lineage>
        <taxon>Eukaryota</taxon>
        <taxon>Metazoa</taxon>
        <taxon>Ecdysozoa</taxon>
        <taxon>Arthropoda</taxon>
        <taxon>Hexapoda</taxon>
        <taxon>Collembola</taxon>
        <taxon>Symphypleona</taxon>
        <taxon>Sminthuridae</taxon>
        <taxon>Allacma</taxon>
    </lineage>
</organism>